<sequence>MCLLKERGHRVVKTGLMNKYRGPLRNYASLDRMYGLQSQRAKKTTDARNQKKEKKIYESGQKSEPGPYGYL</sequence>
<dbReference type="AlphaFoldDB" id="A0A1I7WZD7"/>
<proteinExistence type="predicted"/>
<dbReference type="Proteomes" id="UP000095283">
    <property type="component" value="Unplaced"/>
</dbReference>
<protein>
    <submittedName>
        <fullName evidence="3">Transposase</fullName>
    </submittedName>
</protein>
<keyword evidence="2" id="KW-1185">Reference proteome</keyword>
<name>A0A1I7WZD7_HETBA</name>
<dbReference type="WBParaSite" id="Hba_10538">
    <property type="protein sequence ID" value="Hba_10538"/>
    <property type="gene ID" value="Hba_10538"/>
</dbReference>
<evidence type="ECO:0000256" key="1">
    <source>
        <dbReference type="SAM" id="MobiDB-lite"/>
    </source>
</evidence>
<evidence type="ECO:0000313" key="3">
    <source>
        <dbReference type="WBParaSite" id="Hba_10538"/>
    </source>
</evidence>
<reference evidence="3" key="1">
    <citation type="submission" date="2016-11" db="UniProtKB">
        <authorList>
            <consortium name="WormBaseParasite"/>
        </authorList>
    </citation>
    <scope>IDENTIFICATION</scope>
</reference>
<organism evidence="2 3">
    <name type="scientific">Heterorhabditis bacteriophora</name>
    <name type="common">Entomopathogenic nematode worm</name>
    <dbReference type="NCBI Taxonomy" id="37862"/>
    <lineage>
        <taxon>Eukaryota</taxon>
        <taxon>Metazoa</taxon>
        <taxon>Ecdysozoa</taxon>
        <taxon>Nematoda</taxon>
        <taxon>Chromadorea</taxon>
        <taxon>Rhabditida</taxon>
        <taxon>Rhabditina</taxon>
        <taxon>Rhabditomorpha</taxon>
        <taxon>Strongyloidea</taxon>
        <taxon>Heterorhabditidae</taxon>
        <taxon>Heterorhabditis</taxon>
    </lineage>
</organism>
<feature type="region of interest" description="Disordered" evidence="1">
    <location>
        <begin position="35"/>
        <end position="71"/>
    </location>
</feature>
<evidence type="ECO:0000313" key="2">
    <source>
        <dbReference type="Proteomes" id="UP000095283"/>
    </source>
</evidence>
<accession>A0A1I7WZD7</accession>